<proteinExistence type="predicted"/>
<gene>
    <name evidence="3" type="primary">tssC</name>
    <name evidence="3" type="ORF">H4O21_08315</name>
</gene>
<name>A0A839IQ16_9GAMM</name>
<dbReference type="NCBIfam" id="TIGR03355">
    <property type="entry name" value="VI_chp_2"/>
    <property type="match status" value="1"/>
</dbReference>
<sequence>MSGEELANGAQAATEEGSLSLLDRAIAATTQTPADTTKELFSVLAEQALDGTVVWDKNVTKTIENAIAEIDKQMSRQLSEIMQQDDFQRLEGSWRGLNKLVKESELGPSLKIKLVDFQKEELLDQFEDAPAIDRSPLFDALYQKEFGTAGGEPYGLLLGDYTFSHKDEDVALLRYMGETAAASHAPFIAASNPEMFEFNSFETFNEGKPVAAGFDSPTYAAWNAFRDSDDARYVTLTLPQTLARLPYGEKGLGTNAFNYEELATDADGNPRPKDNSQLVWSNAAYELGLKMTQAFTAFGWCTAIRGLDNGGKVENLPNLTYLSDAGDIQQQCPVEVNLTDEREKELSDLGFLPLVHYKNTNYGVFIGGQTTQRPKTYTDPDATGNAAISARLPYIMASSRIAHYLKVMGRDKLGSNLEAPDIQRELQSWIDMYTNSGAMGNAERSKTPLCESRIEVVEQPGRPGAYSAVAHLRPWLQLEELTTSVRMVTKIPG</sequence>
<comment type="caution">
    <text evidence="3">The sequence shown here is derived from an EMBL/GenBank/DDBJ whole genome shotgun (WGS) entry which is preliminary data.</text>
</comment>
<evidence type="ECO:0000313" key="3">
    <source>
        <dbReference type="EMBL" id="MBB1486612.1"/>
    </source>
</evidence>
<dbReference type="InterPro" id="IPR010269">
    <property type="entry name" value="T6SS_TssC-like"/>
</dbReference>
<dbReference type="Proteomes" id="UP000565262">
    <property type="component" value="Unassembled WGS sequence"/>
</dbReference>
<dbReference type="AlphaFoldDB" id="A0A839IQ16"/>
<dbReference type="Pfam" id="PF18945">
    <property type="entry name" value="VipB_2"/>
    <property type="match status" value="1"/>
</dbReference>
<organism evidence="3 4">
    <name type="scientific">Oceanospirillum sediminis</name>
    <dbReference type="NCBI Taxonomy" id="2760088"/>
    <lineage>
        <taxon>Bacteria</taxon>
        <taxon>Pseudomonadati</taxon>
        <taxon>Pseudomonadota</taxon>
        <taxon>Gammaproteobacteria</taxon>
        <taxon>Oceanospirillales</taxon>
        <taxon>Oceanospirillaceae</taxon>
        <taxon>Oceanospirillum</taxon>
    </lineage>
</organism>
<dbReference type="PANTHER" id="PTHR35565">
    <property type="entry name" value="CYTOPLASMIC PROTEIN-RELATED"/>
    <property type="match status" value="1"/>
</dbReference>
<accession>A0A839IQ16</accession>
<protein>
    <submittedName>
        <fullName evidence="3">Type VI secretion system contractile sheath large subunit</fullName>
    </submittedName>
</protein>
<reference evidence="3 4" key="1">
    <citation type="submission" date="2020-08" db="EMBL/GenBank/DDBJ databases">
        <title>Oceanospirillum sp. nov. isolated from marine sediment.</title>
        <authorList>
            <person name="Ji X."/>
        </authorList>
    </citation>
    <scope>NUCLEOTIDE SEQUENCE [LARGE SCALE GENOMIC DNA]</scope>
    <source>
        <strain evidence="3 4">D5</strain>
    </source>
</reference>
<evidence type="ECO:0000313" key="4">
    <source>
        <dbReference type="Proteomes" id="UP000565262"/>
    </source>
</evidence>
<keyword evidence="4" id="KW-1185">Reference proteome</keyword>
<feature type="domain" description="TssC1 N-terminal" evidence="1">
    <location>
        <begin position="65"/>
        <end position="372"/>
    </location>
</feature>
<evidence type="ECO:0000259" key="2">
    <source>
        <dbReference type="Pfam" id="PF18945"/>
    </source>
</evidence>
<dbReference type="RefSeq" id="WP_182808396.1">
    <property type="nucleotide sequence ID" value="NZ_JACJFM010000008.1"/>
</dbReference>
<dbReference type="InterPro" id="IPR044031">
    <property type="entry name" value="TssC1_N"/>
</dbReference>
<dbReference type="EMBL" id="JACJFM010000008">
    <property type="protein sequence ID" value="MBB1486612.1"/>
    <property type="molecule type" value="Genomic_DNA"/>
</dbReference>
<dbReference type="PANTHER" id="PTHR35565:SF3">
    <property type="entry name" value="TYPE VI SECRETION SYSTEM SHEATH PROTEIN TSSC1"/>
    <property type="match status" value="1"/>
</dbReference>
<evidence type="ECO:0000259" key="1">
    <source>
        <dbReference type="Pfam" id="PF05943"/>
    </source>
</evidence>
<dbReference type="Pfam" id="PF05943">
    <property type="entry name" value="VipB"/>
    <property type="match status" value="1"/>
</dbReference>
<feature type="domain" description="TssC1 C-terminal" evidence="2">
    <location>
        <begin position="382"/>
        <end position="491"/>
    </location>
</feature>
<dbReference type="InterPro" id="IPR044032">
    <property type="entry name" value="TssC1_C"/>
</dbReference>